<dbReference type="Gene3D" id="3.40.50.720">
    <property type="entry name" value="NAD(P)-binding Rossmann-like Domain"/>
    <property type="match status" value="1"/>
</dbReference>
<dbReference type="PANTHER" id="PTHR43439:SF2">
    <property type="entry name" value="ENZYME, PUTATIVE (JCVI)-RELATED"/>
    <property type="match status" value="1"/>
</dbReference>
<keyword evidence="1" id="KW-0596">Phosphopantetheine</keyword>
<sequence length="399" mass="43994">MEDFRDPLGGEYATVVLTGSTGSIGSYLLDALLDQWHVRKIYCLNRAQDGEAAQTKASGSRGLDTDWIEPRIEFLHADLSQPDLGLNPIKYDEMLERATHIIHSQWPVNFNWDLSTFEPHIQGVRRLLDFSYTSPKKAQLLFLSTTGSVSHLSSSKPVPERPCEVLSPDLNGYNASKLISELIIEDEVRSTGEGNAAICRVGQVAGPVEKEGGEWNRQEWVPTVITSSKRIGFLPSDLGALDNLSWIPVDILADVILELAGIIQKPEDLPSGKSVHGANTKPEYKSHATVYHATNPHSIRWAELVPTVAEALHISSDKIVPWAEWVSALRSSAEGNEDPEANTGLKLLDYFESLGGVEDGQGVMPTLATELTKRQSETLAALDPVGPEWMKLWLKQWAL</sequence>
<comment type="caution">
    <text evidence="4">The sequence shown here is derived from an EMBL/GenBank/DDBJ whole genome shotgun (WGS) entry which is preliminary data.</text>
</comment>
<dbReference type="InterPro" id="IPR013120">
    <property type="entry name" value="FAR_NAD-bd"/>
</dbReference>
<feature type="domain" description="Thioester reductase (TE)" evidence="3">
    <location>
        <begin position="17"/>
        <end position="256"/>
    </location>
</feature>
<reference evidence="4 5" key="1">
    <citation type="submission" date="2017-02" db="EMBL/GenBank/DDBJ databases">
        <title>Genomes of Trichoderma spp. with biocontrol activity.</title>
        <authorList>
            <person name="Gardiner D."/>
            <person name="Kazan K."/>
            <person name="Vos C."/>
            <person name="Harvey P."/>
        </authorList>
    </citation>
    <scope>NUCLEOTIDE SEQUENCE [LARGE SCALE GENOMIC DNA]</scope>
    <source>
        <strain evidence="4 5">A5MH</strain>
    </source>
</reference>
<dbReference type="PANTHER" id="PTHR43439">
    <property type="entry name" value="PHENYLACETATE-COENZYME A LIGASE"/>
    <property type="match status" value="1"/>
</dbReference>
<evidence type="ECO:0000256" key="2">
    <source>
        <dbReference type="ARBA" id="ARBA00022553"/>
    </source>
</evidence>
<dbReference type="Proteomes" id="UP000236546">
    <property type="component" value="Unassembled WGS sequence"/>
</dbReference>
<name>A0A2K0T0D7_9HYPO</name>
<dbReference type="AlphaFoldDB" id="A0A2K0T0D7"/>
<dbReference type="OrthoDB" id="429813at2759"/>
<protein>
    <recommendedName>
        <fullName evidence="3">Thioester reductase (TE) domain-containing protein</fullName>
    </recommendedName>
</protein>
<dbReference type="InterPro" id="IPR051414">
    <property type="entry name" value="Adenylate-forming_Reductase"/>
</dbReference>
<dbReference type="EMBL" id="MTYH01000098">
    <property type="protein sequence ID" value="PNP38998.1"/>
    <property type="molecule type" value="Genomic_DNA"/>
</dbReference>
<evidence type="ECO:0000256" key="1">
    <source>
        <dbReference type="ARBA" id="ARBA00022450"/>
    </source>
</evidence>
<dbReference type="InterPro" id="IPR036291">
    <property type="entry name" value="NAD(P)-bd_dom_sf"/>
</dbReference>
<gene>
    <name evidence="4" type="ORF">TGAMA5MH_09224</name>
</gene>
<proteinExistence type="predicted"/>
<evidence type="ECO:0000313" key="4">
    <source>
        <dbReference type="EMBL" id="PNP38998.1"/>
    </source>
</evidence>
<dbReference type="SUPFAM" id="SSF51735">
    <property type="entry name" value="NAD(P)-binding Rossmann-fold domains"/>
    <property type="match status" value="1"/>
</dbReference>
<accession>A0A2K0T0D7</accession>
<dbReference type="Pfam" id="PF07993">
    <property type="entry name" value="NAD_binding_4"/>
    <property type="match status" value="1"/>
</dbReference>
<evidence type="ECO:0000259" key="3">
    <source>
        <dbReference type="Pfam" id="PF07993"/>
    </source>
</evidence>
<organism evidence="4 5">
    <name type="scientific">Trichoderma gamsii</name>
    <dbReference type="NCBI Taxonomy" id="398673"/>
    <lineage>
        <taxon>Eukaryota</taxon>
        <taxon>Fungi</taxon>
        <taxon>Dikarya</taxon>
        <taxon>Ascomycota</taxon>
        <taxon>Pezizomycotina</taxon>
        <taxon>Sordariomycetes</taxon>
        <taxon>Hypocreomycetidae</taxon>
        <taxon>Hypocreales</taxon>
        <taxon>Hypocreaceae</taxon>
        <taxon>Trichoderma</taxon>
    </lineage>
</organism>
<evidence type="ECO:0000313" key="5">
    <source>
        <dbReference type="Proteomes" id="UP000236546"/>
    </source>
</evidence>
<keyword evidence="2" id="KW-0597">Phosphoprotein</keyword>